<keyword evidence="6 10" id="KW-1133">Transmembrane helix</keyword>
<feature type="transmembrane region" description="Helical" evidence="10">
    <location>
        <begin position="283"/>
        <end position="305"/>
    </location>
</feature>
<evidence type="ECO:0000256" key="4">
    <source>
        <dbReference type="ARBA" id="ARBA00022679"/>
    </source>
</evidence>
<dbReference type="GO" id="GO:0006783">
    <property type="term" value="P:heme biosynthetic process"/>
    <property type="evidence" value="ECO:0007669"/>
    <property type="project" value="UniProtKB-KW"/>
</dbReference>
<dbReference type="AlphaFoldDB" id="A0A8J6P118"/>
<reference evidence="11 12" key="1">
    <citation type="submission" date="2020-08" db="EMBL/GenBank/DDBJ databases">
        <title>Bridging the membrane lipid divide: bacteria of the FCB group superphylum have the potential to synthesize archaeal ether lipids.</title>
        <authorList>
            <person name="Villanueva L."/>
            <person name="Von Meijenfeldt F.A.B."/>
            <person name="Westbye A.B."/>
            <person name="Yadav S."/>
            <person name="Hopmans E.C."/>
            <person name="Dutilh B.E."/>
            <person name="Sinninghe Damste J.S."/>
        </authorList>
    </citation>
    <scope>NUCLEOTIDE SEQUENCE [LARGE SCALE GENOMIC DNA]</scope>
    <source>
        <strain evidence="11">NIOZ-UU17</strain>
    </source>
</reference>
<evidence type="ECO:0000313" key="11">
    <source>
        <dbReference type="EMBL" id="MBC8430967.1"/>
    </source>
</evidence>
<keyword evidence="4" id="KW-0808">Transferase</keyword>
<comment type="subcellular location">
    <subcellularLocation>
        <location evidence="1">Membrane</location>
        <topology evidence="1">Multi-pass membrane protein</topology>
    </subcellularLocation>
</comment>
<keyword evidence="3" id="KW-1003">Cell membrane</keyword>
<name>A0A8J6P118_9BACT</name>
<feature type="transmembrane region" description="Helical" evidence="10">
    <location>
        <begin position="252"/>
        <end position="271"/>
    </location>
</feature>
<dbReference type="Gene3D" id="1.10.357.140">
    <property type="entry name" value="UbiA prenyltransferase"/>
    <property type="match status" value="1"/>
</dbReference>
<keyword evidence="7" id="KW-0350">Heme biosynthesis</keyword>
<evidence type="ECO:0000256" key="6">
    <source>
        <dbReference type="ARBA" id="ARBA00022989"/>
    </source>
</evidence>
<organism evidence="11 12">
    <name type="scientific">Candidatus Desulfatibia vada</name>
    <dbReference type="NCBI Taxonomy" id="2841696"/>
    <lineage>
        <taxon>Bacteria</taxon>
        <taxon>Pseudomonadati</taxon>
        <taxon>Thermodesulfobacteriota</taxon>
        <taxon>Desulfobacteria</taxon>
        <taxon>Desulfobacterales</taxon>
        <taxon>Desulfobacterales incertae sedis</taxon>
        <taxon>Candidatus Desulfatibia</taxon>
    </lineage>
</organism>
<evidence type="ECO:0000313" key="12">
    <source>
        <dbReference type="Proteomes" id="UP000605201"/>
    </source>
</evidence>
<feature type="transmembrane region" description="Helical" evidence="10">
    <location>
        <begin position="96"/>
        <end position="119"/>
    </location>
</feature>
<evidence type="ECO:0000256" key="7">
    <source>
        <dbReference type="ARBA" id="ARBA00023133"/>
    </source>
</evidence>
<dbReference type="InterPro" id="IPR006369">
    <property type="entry name" value="Protohaem_IX_farnesylTrfase"/>
</dbReference>
<evidence type="ECO:0000256" key="1">
    <source>
        <dbReference type="ARBA" id="ARBA00004141"/>
    </source>
</evidence>
<evidence type="ECO:0000256" key="8">
    <source>
        <dbReference type="ARBA" id="ARBA00023136"/>
    </source>
</evidence>
<comment type="catalytic activity">
    <reaction evidence="9">
        <text>heme b + (2E,6E)-farnesyl diphosphate + H2O = Fe(II)-heme o + diphosphate</text>
        <dbReference type="Rhea" id="RHEA:28070"/>
        <dbReference type="ChEBI" id="CHEBI:15377"/>
        <dbReference type="ChEBI" id="CHEBI:33019"/>
        <dbReference type="ChEBI" id="CHEBI:60344"/>
        <dbReference type="ChEBI" id="CHEBI:60530"/>
        <dbReference type="ChEBI" id="CHEBI:175763"/>
        <dbReference type="EC" id="2.5.1.141"/>
    </reaction>
</comment>
<dbReference type="InterPro" id="IPR000537">
    <property type="entry name" value="UbiA_prenyltransferase"/>
</dbReference>
<feature type="transmembrane region" description="Helical" evidence="10">
    <location>
        <begin position="176"/>
        <end position="199"/>
    </location>
</feature>
<feature type="transmembrane region" description="Helical" evidence="10">
    <location>
        <begin position="150"/>
        <end position="170"/>
    </location>
</feature>
<comment type="caution">
    <text evidence="11">The sequence shown here is derived from an EMBL/GenBank/DDBJ whole genome shotgun (WGS) entry which is preliminary data.</text>
</comment>
<dbReference type="PANTHER" id="PTHR43448">
    <property type="entry name" value="PROTOHEME IX FARNESYLTRANSFERASE, MITOCHONDRIAL"/>
    <property type="match status" value="1"/>
</dbReference>
<protein>
    <recommendedName>
        <fullName evidence="2">heme o synthase</fullName>
        <ecNumber evidence="2">2.5.1.141</ecNumber>
    </recommendedName>
</protein>
<dbReference type="GO" id="GO:0008495">
    <property type="term" value="F:protoheme IX farnesyltransferase activity"/>
    <property type="evidence" value="ECO:0007669"/>
    <property type="project" value="UniProtKB-EC"/>
</dbReference>
<evidence type="ECO:0000256" key="3">
    <source>
        <dbReference type="ARBA" id="ARBA00022475"/>
    </source>
</evidence>
<dbReference type="InterPro" id="IPR044878">
    <property type="entry name" value="UbiA_sf"/>
</dbReference>
<dbReference type="Proteomes" id="UP000605201">
    <property type="component" value="Unassembled WGS sequence"/>
</dbReference>
<feature type="transmembrane region" description="Helical" evidence="10">
    <location>
        <begin position="51"/>
        <end position="75"/>
    </location>
</feature>
<gene>
    <name evidence="11" type="ORF">H8D96_03510</name>
</gene>
<dbReference type="GO" id="GO:0016020">
    <property type="term" value="C:membrane"/>
    <property type="evidence" value="ECO:0007669"/>
    <property type="project" value="UniProtKB-SubCell"/>
</dbReference>
<feature type="transmembrane region" description="Helical" evidence="10">
    <location>
        <begin position="25"/>
        <end position="45"/>
    </location>
</feature>
<proteinExistence type="predicted"/>
<dbReference type="EC" id="2.5.1.141" evidence="2"/>
<dbReference type="Pfam" id="PF01040">
    <property type="entry name" value="UbiA"/>
    <property type="match status" value="1"/>
</dbReference>
<evidence type="ECO:0000256" key="10">
    <source>
        <dbReference type="SAM" id="Phobius"/>
    </source>
</evidence>
<dbReference type="EMBL" id="JACNIG010000098">
    <property type="protein sequence ID" value="MBC8430967.1"/>
    <property type="molecule type" value="Genomic_DNA"/>
</dbReference>
<evidence type="ECO:0000256" key="9">
    <source>
        <dbReference type="ARBA" id="ARBA00047690"/>
    </source>
</evidence>
<accession>A0A8J6P118</accession>
<dbReference type="PANTHER" id="PTHR43448:SF2">
    <property type="entry name" value="PROTOHEME IX FARNESYLTRANSFERASE, MITOCHONDRIAL"/>
    <property type="match status" value="1"/>
</dbReference>
<feature type="transmembrane region" description="Helical" evidence="10">
    <location>
        <begin position="224"/>
        <end position="246"/>
    </location>
</feature>
<dbReference type="InterPro" id="IPR030470">
    <property type="entry name" value="UbiA_prenylTrfase_CS"/>
</dbReference>
<feature type="transmembrane region" description="Helical" evidence="10">
    <location>
        <begin position="125"/>
        <end position="143"/>
    </location>
</feature>
<keyword evidence="8 10" id="KW-0472">Membrane</keyword>
<sequence length="309" mass="34656">MKTNNTSNKRAWAERLLMHLKMRFVLAKAPKSFLISASALFAFIIKAPDIGFIPILTGISVFVLTSGAATLNNYQDRYLDSKMQRTQNRPLPAGKISVRQTLVQAVFLILIGMAGLYLVDASATLLLLGALAILCYNFVYTPLKAKSMLAIFPGAVCGMLPPCIGWLAAGGTFDSITLWSILAMFGLWQLPHYWLVLLLHQQDYMRSKVPNMLSLFSTGQIRKVLFSWVMVFAIMTLALPLLNAIVTDFVRWLILLNALCLVCNFAYQFFLKAEHYNYKSLLVHLNASLVCMMSLGAVDRVILFWPQFL</sequence>
<dbReference type="PROSITE" id="PS00943">
    <property type="entry name" value="UBIA"/>
    <property type="match status" value="1"/>
</dbReference>
<evidence type="ECO:0000256" key="5">
    <source>
        <dbReference type="ARBA" id="ARBA00022692"/>
    </source>
</evidence>
<evidence type="ECO:0000256" key="2">
    <source>
        <dbReference type="ARBA" id="ARBA00012292"/>
    </source>
</evidence>
<keyword evidence="5 10" id="KW-0812">Transmembrane</keyword>